<dbReference type="Pfam" id="PF14559">
    <property type="entry name" value="TPR_19"/>
    <property type="match status" value="1"/>
</dbReference>
<dbReference type="Gene3D" id="3.40.50.300">
    <property type="entry name" value="P-loop containing nucleotide triphosphate hydrolases"/>
    <property type="match status" value="1"/>
</dbReference>
<dbReference type="RefSeq" id="WP_029312521.1">
    <property type="nucleotide sequence ID" value="NZ_FTNE01000025.1"/>
</dbReference>
<dbReference type="Pfam" id="PF13469">
    <property type="entry name" value="Sulfotransfer_3"/>
    <property type="match status" value="1"/>
</dbReference>
<accession>A0A8G2CMY9</accession>
<name>A0A8G2CMY9_ACIRU</name>
<evidence type="ECO:0000256" key="1">
    <source>
        <dbReference type="ARBA" id="ARBA00022679"/>
    </source>
</evidence>
<dbReference type="SMART" id="SM00028">
    <property type="entry name" value="TPR"/>
    <property type="match status" value="5"/>
</dbReference>
<comment type="caution">
    <text evidence="2">The sequence shown here is derived from an EMBL/GenBank/DDBJ whole genome shotgun (WGS) entry which is preliminary data.</text>
</comment>
<dbReference type="PANTHER" id="PTHR12788">
    <property type="entry name" value="PROTEIN-TYROSINE SULFOTRANSFERASE 2"/>
    <property type="match status" value="1"/>
</dbReference>
<gene>
    <name evidence="2" type="ORF">SAMN05421828_12528</name>
</gene>
<dbReference type="PANTHER" id="PTHR12788:SF10">
    <property type="entry name" value="PROTEIN-TYROSINE SULFOTRANSFERASE"/>
    <property type="match status" value="1"/>
</dbReference>
<dbReference type="GO" id="GO:0008476">
    <property type="term" value="F:protein-tyrosine sulfotransferase activity"/>
    <property type="evidence" value="ECO:0007669"/>
    <property type="project" value="InterPro"/>
</dbReference>
<evidence type="ECO:0000313" key="2">
    <source>
        <dbReference type="EMBL" id="SIR33810.1"/>
    </source>
</evidence>
<dbReference type="Gene3D" id="1.25.40.10">
    <property type="entry name" value="Tetratricopeptide repeat domain"/>
    <property type="match status" value="3"/>
</dbReference>
<dbReference type="EMBL" id="FTNE01000025">
    <property type="protein sequence ID" value="SIR33810.1"/>
    <property type="molecule type" value="Genomic_DNA"/>
</dbReference>
<reference evidence="2 3" key="1">
    <citation type="submission" date="2017-01" db="EMBL/GenBank/DDBJ databases">
        <authorList>
            <person name="Varghese N."/>
            <person name="Submissions S."/>
        </authorList>
    </citation>
    <scope>NUCLEOTIDE SEQUENCE [LARGE SCALE GENOMIC DNA]</scope>
    <source>
        <strain evidence="2 3">ATCC 35905</strain>
    </source>
</reference>
<dbReference type="InterPro" id="IPR026634">
    <property type="entry name" value="TPST-like"/>
</dbReference>
<protein>
    <submittedName>
        <fullName evidence="2">Flp pilus assembly protein TadD, contains TPR repeats</fullName>
    </submittedName>
</protein>
<keyword evidence="1" id="KW-0808">Transferase</keyword>
<proteinExistence type="predicted"/>
<dbReference type="AlphaFoldDB" id="A0A8G2CMY9"/>
<organism evidence="2 3">
    <name type="scientific">Acidiphilium rubrum</name>
    <dbReference type="NCBI Taxonomy" id="526"/>
    <lineage>
        <taxon>Bacteria</taxon>
        <taxon>Pseudomonadati</taxon>
        <taxon>Pseudomonadota</taxon>
        <taxon>Alphaproteobacteria</taxon>
        <taxon>Acetobacterales</taxon>
        <taxon>Acidocellaceae</taxon>
        <taxon>Acidiphilium</taxon>
    </lineage>
</organism>
<evidence type="ECO:0000313" key="3">
    <source>
        <dbReference type="Proteomes" id="UP000186308"/>
    </source>
</evidence>
<dbReference type="Pfam" id="PF13181">
    <property type="entry name" value="TPR_8"/>
    <property type="match status" value="1"/>
</dbReference>
<dbReference type="Pfam" id="PF13432">
    <property type="entry name" value="TPR_16"/>
    <property type="match status" value="1"/>
</dbReference>
<sequence>MDPTPCPCGSGLRRLRCCALDLATLSPPAATAPVRPLLEQAEAALAERDNARAEAALLAALELAPGREDALFSLHRLLRQDGKIGAAEAILRRMVAVNPNNFAPTNELTLMLLARGALAEAEVHARNAVRIAPRSAQAHNLMGLVMTEANRALIGEYHYREVLRLLERDDAVTLANLAWNLKTQGRIEEARALYATSVKANPDVVQSVLGWTRTEEADRKFDRALELVEQAEALAPGNAAVALTRATVLARKGATEDALARLDRLGEGGTLGPAELSEKGRLLDRLGRYDEAFAAYDAGKARALALGARRYMDEAAQDIAARLRGFFTERRLATLPRATTRTDMPQPIFIVGFPRSGTTLIEQTLSVHPRIAAGDELPYINDATHLVQRLFASPLSYPDALCELWMGDQREGLDLLRDHYLARVRQAGILREGAAWFTDKMPLNETHLGLIHLMFPAAPIIHLLRHPLDVVLSVYSNHLTHGLFCAAELATIAKHYALTADLIAHYREHIPALRYRAVRYEDVVDHQEREIRGLLDFIGEDFDPACLQFEKNQRYARTASYAQVTEKLYDRSRFRYRHYRAQLDPVVSMLTPMIERLGYTIDDKG</sequence>
<dbReference type="SUPFAM" id="SSF48452">
    <property type="entry name" value="TPR-like"/>
    <property type="match status" value="1"/>
</dbReference>
<dbReference type="SUPFAM" id="SSF52540">
    <property type="entry name" value="P-loop containing nucleoside triphosphate hydrolases"/>
    <property type="match status" value="1"/>
</dbReference>
<keyword evidence="3" id="KW-1185">Reference proteome</keyword>
<dbReference type="InterPro" id="IPR019734">
    <property type="entry name" value="TPR_rpt"/>
</dbReference>
<dbReference type="InterPro" id="IPR027417">
    <property type="entry name" value="P-loop_NTPase"/>
</dbReference>
<dbReference type="Proteomes" id="UP000186308">
    <property type="component" value="Unassembled WGS sequence"/>
</dbReference>
<dbReference type="OrthoDB" id="9800698at2"/>
<dbReference type="InterPro" id="IPR011990">
    <property type="entry name" value="TPR-like_helical_dom_sf"/>
</dbReference>